<dbReference type="CDD" id="cd00761">
    <property type="entry name" value="Glyco_tranf_GTA_type"/>
    <property type="match status" value="1"/>
</dbReference>
<evidence type="ECO:0000256" key="1">
    <source>
        <dbReference type="SAM" id="Phobius"/>
    </source>
</evidence>
<protein>
    <submittedName>
        <fullName evidence="3">Glycosyltransferase, GT2 family</fullName>
    </submittedName>
</protein>
<accession>A0A1M5R4Z5</accession>
<dbReference type="RefSeq" id="WP_073324991.1">
    <property type="nucleotide sequence ID" value="NZ_FQWD01000007.1"/>
</dbReference>
<name>A0A1M5R4Z5_9ALTE</name>
<dbReference type="EMBL" id="FQWD01000007">
    <property type="protein sequence ID" value="SHH21402.1"/>
    <property type="molecule type" value="Genomic_DNA"/>
</dbReference>
<evidence type="ECO:0000313" key="3">
    <source>
        <dbReference type="EMBL" id="SHH21402.1"/>
    </source>
</evidence>
<evidence type="ECO:0000313" key="4">
    <source>
        <dbReference type="Proteomes" id="UP000184520"/>
    </source>
</evidence>
<dbReference type="PANTHER" id="PTHR43685">
    <property type="entry name" value="GLYCOSYLTRANSFERASE"/>
    <property type="match status" value="1"/>
</dbReference>
<gene>
    <name evidence="3" type="ORF">SAMN05216361_4044</name>
</gene>
<keyword evidence="4" id="KW-1185">Reference proteome</keyword>
<feature type="domain" description="Glycosyltransferase 2-like" evidence="2">
    <location>
        <begin position="9"/>
        <end position="117"/>
    </location>
</feature>
<dbReference type="SUPFAM" id="SSF53448">
    <property type="entry name" value="Nucleotide-diphospho-sugar transferases"/>
    <property type="match status" value="1"/>
</dbReference>
<dbReference type="InterPro" id="IPR029044">
    <property type="entry name" value="Nucleotide-diphossugar_trans"/>
</dbReference>
<dbReference type="Proteomes" id="UP000184520">
    <property type="component" value="Unassembled WGS sequence"/>
</dbReference>
<keyword evidence="1" id="KW-1133">Transmembrane helix</keyword>
<evidence type="ECO:0000259" key="2">
    <source>
        <dbReference type="Pfam" id="PF00535"/>
    </source>
</evidence>
<dbReference type="OrthoDB" id="396512at2"/>
<sequence>MTSTSPFVTIVVPTHGRKALLEQLLQSLYAQTYDPASFEIVVVHNYSDDGTEEAVKQWQSTSPVPLQYVKKHNNTPTPSRHHGGTHAKGDIIAFIDDDCIAEPDWIANGVKGFQTSEGAKPVGLVQGRTLPNPAHQRRFLEKTVSITGESIFFETCNIFYSKAAFDAVDGFSAEFMDKFYGEDTDLGWKVRKAGFDAVFQDTATVYHHVFHVSFWKWLKEPLFFKHLPYLMERHPELRDFMWHRYFLTAETAYFQLFMLGVIASLSGFFWLLLLCTPYLVQRYKSGSAMPNPMLRVIRIGAGLPRSLFTWYALVTGTLRYRSVLL</sequence>
<dbReference type="STRING" id="634436.SAMN05216361_4044"/>
<reference evidence="4" key="1">
    <citation type="submission" date="2016-11" db="EMBL/GenBank/DDBJ databases">
        <authorList>
            <person name="Varghese N."/>
            <person name="Submissions S."/>
        </authorList>
    </citation>
    <scope>NUCLEOTIDE SEQUENCE [LARGE SCALE GENOMIC DNA]</scope>
    <source>
        <strain evidence="4">CGMCC 1.8995</strain>
    </source>
</reference>
<keyword evidence="1" id="KW-0472">Membrane</keyword>
<dbReference type="AlphaFoldDB" id="A0A1M5R4Z5"/>
<dbReference type="Pfam" id="PF00535">
    <property type="entry name" value="Glycos_transf_2"/>
    <property type="match status" value="1"/>
</dbReference>
<dbReference type="InterPro" id="IPR001173">
    <property type="entry name" value="Glyco_trans_2-like"/>
</dbReference>
<keyword evidence="3" id="KW-0808">Transferase</keyword>
<proteinExistence type="predicted"/>
<dbReference type="Gene3D" id="3.90.550.10">
    <property type="entry name" value="Spore Coat Polysaccharide Biosynthesis Protein SpsA, Chain A"/>
    <property type="match status" value="1"/>
</dbReference>
<organism evidence="3 4">
    <name type="scientific">Marisediminitalea aggregata</name>
    <dbReference type="NCBI Taxonomy" id="634436"/>
    <lineage>
        <taxon>Bacteria</taxon>
        <taxon>Pseudomonadati</taxon>
        <taxon>Pseudomonadota</taxon>
        <taxon>Gammaproteobacteria</taxon>
        <taxon>Alteromonadales</taxon>
        <taxon>Alteromonadaceae</taxon>
        <taxon>Marisediminitalea</taxon>
    </lineage>
</organism>
<feature type="transmembrane region" description="Helical" evidence="1">
    <location>
        <begin position="253"/>
        <end position="275"/>
    </location>
</feature>
<dbReference type="PANTHER" id="PTHR43685:SF3">
    <property type="entry name" value="SLR2126 PROTEIN"/>
    <property type="match status" value="1"/>
</dbReference>
<dbReference type="InterPro" id="IPR050834">
    <property type="entry name" value="Glycosyltransf_2"/>
</dbReference>
<keyword evidence="1" id="KW-0812">Transmembrane</keyword>
<dbReference type="GO" id="GO:0016740">
    <property type="term" value="F:transferase activity"/>
    <property type="evidence" value="ECO:0007669"/>
    <property type="project" value="UniProtKB-KW"/>
</dbReference>